<dbReference type="Pfam" id="PF02493">
    <property type="entry name" value="MORN"/>
    <property type="match status" value="4"/>
</dbReference>
<keyword evidence="3" id="KW-0808">Transferase</keyword>
<feature type="region of interest" description="Disordered" evidence="10">
    <location>
        <begin position="277"/>
        <end position="319"/>
    </location>
</feature>
<dbReference type="PANTHER" id="PTHR44899">
    <property type="entry name" value="CAMK FAMILY PROTEIN KINASE"/>
    <property type="match status" value="1"/>
</dbReference>
<keyword evidence="4" id="KW-0677">Repeat</keyword>
<evidence type="ECO:0000259" key="11">
    <source>
        <dbReference type="PROSITE" id="PS50011"/>
    </source>
</evidence>
<feature type="region of interest" description="Disordered" evidence="10">
    <location>
        <begin position="469"/>
        <end position="492"/>
    </location>
</feature>
<keyword evidence="6" id="KW-0418">Kinase</keyword>
<comment type="caution">
    <text evidence="12">The sequence shown here is derived from an EMBL/GenBank/DDBJ whole genome shotgun (WGS) entry which is preliminary data.</text>
</comment>
<evidence type="ECO:0000256" key="6">
    <source>
        <dbReference type="ARBA" id="ARBA00022777"/>
    </source>
</evidence>
<dbReference type="InterPro" id="IPR011009">
    <property type="entry name" value="Kinase-like_dom_sf"/>
</dbReference>
<feature type="compositionally biased region" description="Basic and acidic residues" evidence="10">
    <location>
        <begin position="469"/>
        <end position="484"/>
    </location>
</feature>
<dbReference type="AlphaFoldDB" id="A0A8J8NXT7"/>
<organism evidence="12 13">
    <name type="scientific">Halteria grandinella</name>
    <dbReference type="NCBI Taxonomy" id="5974"/>
    <lineage>
        <taxon>Eukaryota</taxon>
        <taxon>Sar</taxon>
        <taxon>Alveolata</taxon>
        <taxon>Ciliophora</taxon>
        <taxon>Intramacronucleata</taxon>
        <taxon>Spirotrichea</taxon>
        <taxon>Stichotrichia</taxon>
        <taxon>Sporadotrichida</taxon>
        <taxon>Halteriidae</taxon>
        <taxon>Halteria</taxon>
    </lineage>
</organism>
<evidence type="ECO:0000256" key="8">
    <source>
        <dbReference type="ARBA" id="ARBA00047899"/>
    </source>
</evidence>
<accession>A0A8J8NXT7</accession>
<dbReference type="SUPFAM" id="SSF56112">
    <property type="entry name" value="Protein kinase-like (PK-like)"/>
    <property type="match status" value="1"/>
</dbReference>
<evidence type="ECO:0000256" key="4">
    <source>
        <dbReference type="ARBA" id="ARBA00022737"/>
    </source>
</evidence>
<evidence type="ECO:0000313" key="12">
    <source>
        <dbReference type="EMBL" id="TNV82240.1"/>
    </source>
</evidence>
<dbReference type="GO" id="GO:0005524">
    <property type="term" value="F:ATP binding"/>
    <property type="evidence" value="ECO:0007669"/>
    <property type="project" value="UniProtKB-KW"/>
</dbReference>
<dbReference type="GO" id="GO:0004674">
    <property type="term" value="F:protein serine/threonine kinase activity"/>
    <property type="evidence" value="ECO:0007669"/>
    <property type="project" value="UniProtKB-KW"/>
</dbReference>
<comment type="catalytic activity">
    <reaction evidence="8">
        <text>L-threonyl-[protein] + ATP = O-phospho-L-threonyl-[protein] + ADP + H(+)</text>
        <dbReference type="Rhea" id="RHEA:46608"/>
        <dbReference type="Rhea" id="RHEA-COMP:11060"/>
        <dbReference type="Rhea" id="RHEA-COMP:11605"/>
        <dbReference type="ChEBI" id="CHEBI:15378"/>
        <dbReference type="ChEBI" id="CHEBI:30013"/>
        <dbReference type="ChEBI" id="CHEBI:30616"/>
        <dbReference type="ChEBI" id="CHEBI:61977"/>
        <dbReference type="ChEBI" id="CHEBI:456216"/>
        <dbReference type="EC" id="2.7.11.1"/>
    </reaction>
</comment>
<dbReference type="PANTHER" id="PTHR44899:SF3">
    <property type="entry name" value="SERINE_THREONINE-PROTEIN KINASE NEK1"/>
    <property type="match status" value="1"/>
</dbReference>
<gene>
    <name evidence="12" type="ORF">FGO68_gene13889</name>
</gene>
<dbReference type="EMBL" id="RRYP01005209">
    <property type="protein sequence ID" value="TNV82240.1"/>
    <property type="molecule type" value="Genomic_DNA"/>
</dbReference>
<dbReference type="PROSITE" id="PS00108">
    <property type="entry name" value="PROTEIN_KINASE_ST"/>
    <property type="match status" value="1"/>
</dbReference>
<keyword evidence="5" id="KW-0547">Nucleotide-binding</keyword>
<dbReference type="InterPro" id="IPR000719">
    <property type="entry name" value="Prot_kinase_dom"/>
</dbReference>
<evidence type="ECO:0000256" key="1">
    <source>
        <dbReference type="ARBA" id="ARBA00012513"/>
    </source>
</evidence>
<dbReference type="PROSITE" id="PS50011">
    <property type="entry name" value="PROTEIN_KINASE_DOM"/>
    <property type="match status" value="1"/>
</dbReference>
<evidence type="ECO:0000256" key="5">
    <source>
        <dbReference type="ARBA" id="ARBA00022741"/>
    </source>
</evidence>
<feature type="region of interest" description="Disordered" evidence="10">
    <location>
        <begin position="524"/>
        <end position="551"/>
    </location>
</feature>
<feature type="domain" description="Protein kinase" evidence="11">
    <location>
        <begin position="1"/>
        <end position="242"/>
    </location>
</feature>
<dbReference type="InterPro" id="IPR051131">
    <property type="entry name" value="NEK_Ser/Thr_kinase_NIMA"/>
</dbReference>
<evidence type="ECO:0000256" key="3">
    <source>
        <dbReference type="ARBA" id="ARBA00022679"/>
    </source>
</evidence>
<dbReference type="Gene3D" id="2.20.110.10">
    <property type="entry name" value="Histone H3 K4-specific methyltransferase SET7/9 N-terminal domain"/>
    <property type="match status" value="2"/>
</dbReference>
<name>A0A8J8NXT7_HALGN</name>
<evidence type="ECO:0000313" key="13">
    <source>
        <dbReference type="Proteomes" id="UP000785679"/>
    </source>
</evidence>
<evidence type="ECO:0000256" key="2">
    <source>
        <dbReference type="ARBA" id="ARBA00022527"/>
    </source>
</evidence>
<feature type="compositionally biased region" description="Low complexity" evidence="10">
    <location>
        <begin position="293"/>
        <end position="319"/>
    </location>
</feature>
<evidence type="ECO:0000256" key="7">
    <source>
        <dbReference type="ARBA" id="ARBA00022840"/>
    </source>
</evidence>
<protein>
    <recommendedName>
        <fullName evidence="1">non-specific serine/threonine protein kinase</fullName>
        <ecNumber evidence="1">2.7.11.1</ecNumber>
    </recommendedName>
</protein>
<dbReference type="InterPro" id="IPR003409">
    <property type="entry name" value="MORN"/>
</dbReference>
<dbReference type="SMART" id="SM00220">
    <property type="entry name" value="S_TKc"/>
    <property type="match status" value="1"/>
</dbReference>
<dbReference type="InterPro" id="IPR008271">
    <property type="entry name" value="Ser/Thr_kinase_AS"/>
</dbReference>
<keyword evidence="13" id="KW-1185">Reference proteome</keyword>
<dbReference type="Proteomes" id="UP000785679">
    <property type="component" value="Unassembled WGS sequence"/>
</dbReference>
<proteinExistence type="predicted"/>
<evidence type="ECO:0000256" key="10">
    <source>
        <dbReference type="SAM" id="MobiDB-lite"/>
    </source>
</evidence>
<keyword evidence="2" id="KW-0723">Serine/threonine-protein kinase</keyword>
<dbReference type="SUPFAM" id="SSF82185">
    <property type="entry name" value="Histone H3 K4-specific methyltransferase SET7/9 N-terminal domain"/>
    <property type="match status" value="2"/>
</dbReference>
<comment type="catalytic activity">
    <reaction evidence="9">
        <text>L-seryl-[protein] + ATP = O-phospho-L-seryl-[protein] + ADP + H(+)</text>
        <dbReference type="Rhea" id="RHEA:17989"/>
        <dbReference type="Rhea" id="RHEA-COMP:9863"/>
        <dbReference type="Rhea" id="RHEA-COMP:11604"/>
        <dbReference type="ChEBI" id="CHEBI:15378"/>
        <dbReference type="ChEBI" id="CHEBI:29999"/>
        <dbReference type="ChEBI" id="CHEBI:30616"/>
        <dbReference type="ChEBI" id="CHEBI:83421"/>
        <dbReference type="ChEBI" id="CHEBI:456216"/>
        <dbReference type="EC" id="2.7.11.1"/>
    </reaction>
</comment>
<evidence type="ECO:0000256" key="9">
    <source>
        <dbReference type="ARBA" id="ARBA00048679"/>
    </source>
</evidence>
<reference evidence="12" key="1">
    <citation type="submission" date="2019-06" db="EMBL/GenBank/DDBJ databases">
        <authorList>
            <person name="Zheng W."/>
        </authorList>
    </citation>
    <scope>NUCLEOTIDE SEQUENCE</scope>
    <source>
        <strain evidence="12">QDHG01</strain>
    </source>
</reference>
<dbReference type="EC" id="2.7.11.1" evidence="1"/>
<sequence length="607" mass="69279">MLTNKQCAMKIVSQEQVDPQLKMLTELEFLKSTKHPFIIRYFDDFKFPNEFIDKHCIILEYADGCDLRKKMASMNNQVSEQVALNWLAQLCLALEQIHSRGLVHRDIKPDNILIVSEDAGGVAKLGDFGTVKNILFSSKQTYRIGTWQYFAPEKASLKYQGEADIWSLGVVLYEMVSGGLFPFEYDFERGNLDDYMNKLPYLQLRQMPPHLSSSFKTLITKMLEKEPQNRPNIYNIIQTRIISDKIRLFTEQEILGSDKAASIKKQLLDSKIELHQGSKAKKQEQKPVCAQEISAMPSSQSSTATTSIISQKSSSNPSSASVEQQLSQLSLKPATPFTQSSLDRFLQKIKQNKHEKLVDTALLHGFLSLSHLNSNAKYSRSAELLPFEGNCWSDSGWFYGECVEGVREGYGLLYCISKKGNQNLFECEWVKGTPTKGRHVMIDDDNKWHYYEGQIDARLAKTGTGRWEHEDGGTYQGEWKHDRSNGQGKGTYPSGAIYVGEWKDNKMNGQGKMTYSNGAIYEGEWKDDNRHGQGKLTRSDGQTYEGQWQDGKANGEGKWTFKDGTYEVGKWKDDKRIGVRQYFSKQGKHIENRTYEDHVLIKKEKII</sequence>
<keyword evidence="7" id="KW-0067">ATP-binding</keyword>
<dbReference type="Pfam" id="PF00069">
    <property type="entry name" value="Pkinase"/>
    <property type="match status" value="1"/>
</dbReference>
<dbReference type="Gene3D" id="1.10.510.10">
    <property type="entry name" value="Transferase(Phosphotransferase) domain 1"/>
    <property type="match status" value="1"/>
</dbReference>
<dbReference type="SMART" id="SM00698">
    <property type="entry name" value="MORN"/>
    <property type="match status" value="4"/>
</dbReference>